<protein>
    <recommendedName>
        <fullName evidence="3">DUF3006 domain-containing protein</fullName>
    </recommendedName>
</protein>
<dbReference type="Gene3D" id="6.20.120.50">
    <property type="match status" value="1"/>
</dbReference>
<dbReference type="Pfam" id="PF11213">
    <property type="entry name" value="DUF3006"/>
    <property type="match status" value="1"/>
</dbReference>
<keyword evidence="1" id="KW-0175">Coiled coil</keyword>
<proteinExistence type="predicted"/>
<organism evidence="2">
    <name type="scientific">Metalysinibacillus saudimassiliensis</name>
    <dbReference type="NCBI Taxonomy" id="1461583"/>
    <lineage>
        <taxon>Bacteria</taxon>
        <taxon>Bacillati</taxon>
        <taxon>Bacillota</taxon>
        <taxon>Bacilli</taxon>
        <taxon>Bacillales</taxon>
        <taxon>Caryophanaceae</taxon>
        <taxon>Metalysinibacillus</taxon>
    </lineage>
</organism>
<dbReference type="InterPro" id="IPR021377">
    <property type="entry name" value="DUF3006"/>
</dbReference>
<sequence length="83" mass="9642">MNSTDYTLDRIDEGFAVFLQRPNEEEQLLIKQAFVPEAIKVGDIVTITEHNGCYCFEQQQQQTEDAQATVHALMQKLRNKKRK</sequence>
<evidence type="ECO:0000256" key="1">
    <source>
        <dbReference type="SAM" id="Coils"/>
    </source>
</evidence>
<dbReference type="PATRIC" id="fig|1461583.4.peg.1426"/>
<accession>A0A078MA70</accession>
<evidence type="ECO:0008006" key="3">
    <source>
        <dbReference type="Google" id="ProtNLM"/>
    </source>
</evidence>
<dbReference type="EMBL" id="LN483075">
    <property type="protein sequence ID" value="CEA03195.1"/>
    <property type="molecule type" value="Genomic_DNA"/>
</dbReference>
<dbReference type="HOGENOM" id="CLU_191429_0_0_9"/>
<name>A0A078MA70_9BACL</name>
<evidence type="ECO:0000313" key="2">
    <source>
        <dbReference type="EMBL" id="CEA03195.1"/>
    </source>
</evidence>
<gene>
    <name evidence="2" type="ORF">BN1050_01470</name>
</gene>
<reference evidence="2" key="1">
    <citation type="submission" date="2014-07" db="EMBL/GenBank/DDBJ databases">
        <authorList>
            <person name="Urmite Genomes Urmite Genomes"/>
        </authorList>
    </citation>
    <scope>NUCLEOTIDE SEQUENCE</scope>
    <source>
        <strain evidence="2">13S34_air</strain>
    </source>
</reference>
<feature type="coiled-coil region" evidence="1">
    <location>
        <begin position="56"/>
        <end position="83"/>
    </location>
</feature>
<dbReference type="AlphaFoldDB" id="A0A078MA70"/>